<keyword evidence="2" id="KW-1185">Reference proteome</keyword>
<dbReference type="AlphaFoldDB" id="A0A7W9HIK9"/>
<dbReference type="Gene3D" id="3.50.50.60">
    <property type="entry name" value="FAD/NAD(P)-binding domain"/>
    <property type="match status" value="1"/>
</dbReference>
<dbReference type="Gene3D" id="3.30.70.2450">
    <property type="match status" value="1"/>
</dbReference>
<evidence type="ECO:0000313" key="1">
    <source>
        <dbReference type="EMBL" id="MBB5802968.1"/>
    </source>
</evidence>
<name>A0A7W9HIK9_9PSEU</name>
<organism evidence="1 2">
    <name type="scientific">Saccharothrix ecbatanensis</name>
    <dbReference type="NCBI Taxonomy" id="1105145"/>
    <lineage>
        <taxon>Bacteria</taxon>
        <taxon>Bacillati</taxon>
        <taxon>Actinomycetota</taxon>
        <taxon>Actinomycetes</taxon>
        <taxon>Pseudonocardiales</taxon>
        <taxon>Pseudonocardiaceae</taxon>
        <taxon>Saccharothrix</taxon>
    </lineage>
</organism>
<dbReference type="InterPro" id="IPR036188">
    <property type="entry name" value="FAD/NAD-bd_sf"/>
</dbReference>
<evidence type="ECO:0000313" key="2">
    <source>
        <dbReference type="Proteomes" id="UP000552097"/>
    </source>
</evidence>
<dbReference type="EMBL" id="JACHMO010000001">
    <property type="protein sequence ID" value="MBB5802968.1"/>
    <property type="molecule type" value="Genomic_DNA"/>
</dbReference>
<protein>
    <submittedName>
        <fullName evidence="1">2-polyprenyl-6-methoxyphenol hydroxylase-like FAD-dependent oxidoreductase</fullName>
    </submittedName>
</protein>
<dbReference type="RefSeq" id="WP_184920020.1">
    <property type="nucleotide sequence ID" value="NZ_JACHMO010000001.1"/>
</dbReference>
<reference evidence="1 2" key="1">
    <citation type="submission" date="2020-08" db="EMBL/GenBank/DDBJ databases">
        <title>Sequencing the genomes of 1000 actinobacteria strains.</title>
        <authorList>
            <person name="Klenk H.-P."/>
        </authorList>
    </citation>
    <scope>NUCLEOTIDE SEQUENCE [LARGE SCALE GENOMIC DNA]</scope>
    <source>
        <strain evidence="1 2">DSM 45486</strain>
    </source>
</reference>
<sequence length="447" mass="47686">MSGRRRRTAVVSGLSVTGMVGSAILAHAGYDVLAVDRRVESSRSIQWAGRQSLIDQLARLDPGLADRFLGLCGPIYQGSTRIHVDGRREVKAKPFPRRGDSGRVPTSAQEMLESPACFLVAATEIERLLRGYLGSLPTVTVQLGQSLQIGGMSSSGRYFLANGLEPDLLVIAEGAGSLSRSRVGITRAATSPQRRQIAGQVFGRDDGSMVKQLRHRGDDILETGTISQRGRGSTWVVGDIALTGTGGRHGVDRTRAMSKREVRQDFAATVAQVIGEPVSKVLDYGMWGPGRFEINPRAFVLQQHLVRQAWAGANVVLMGDAVGNGHWNEGGGMQIGAVCHAERLRRLVASADSSGGVDYEAVRAYSDGVVDDTRDWGERGIAAFFPTSDADAVVAAYRRSVARFRLGAAEAPVAALLEEFAGSAGGESDPQLFTVGADGAVRSRRNS</sequence>
<gene>
    <name evidence="1" type="ORF">F4560_002736</name>
</gene>
<comment type="caution">
    <text evidence="1">The sequence shown here is derived from an EMBL/GenBank/DDBJ whole genome shotgun (WGS) entry which is preliminary data.</text>
</comment>
<dbReference type="SUPFAM" id="SSF51905">
    <property type="entry name" value="FAD/NAD(P)-binding domain"/>
    <property type="match status" value="1"/>
</dbReference>
<proteinExistence type="predicted"/>
<dbReference type="Proteomes" id="UP000552097">
    <property type="component" value="Unassembled WGS sequence"/>
</dbReference>
<accession>A0A7W9HIK9</accession>